<accession>A0ABY1UTC0</accession>
<dbReference type="PROSITE" id="PS00108">
    <property type="entry name" value="PROTEIN_KINASE_ST"/>
    <property type="match status" value="1"/>
</dbReference>
<keyword evidence="1 3" id="KW-0547">Nucleotide-binding</keyword>
<keyword evidence="6" id="KW-0808">Transferase</keyword>
<dbReference type="GO" id="GO:0004674">
    <property type="term" value="F:protein serine/threonine kinase activity"/>
    <property type="evidence" value="ECO:0007669"/>
    <property type="project" value="UniProtKB-KW"/>
</dbReference>
<keyword evidence="4" id="KW-1133">Transmembrane helix</keyword>
<dbReference type="Gene3D" id="3.30.200.20">
    <property type="entry name" value="Phosphorylase Kinase, domain 1"/>
    <property type="match status" value="1"/>
</dbReference>
<protein>
    <submittedName>
        <fullName evidence="6">Serine/threonine protein kinase, putative</fullName>
    </submittedName>
</protein>
<dbReference type="InterPro" id="IPR008271">
    <property type="entry name" value="Ser/Thr_kinase_AS"/>
</dbReference>
<dbReference type="PROSITE" id="PS50011">
    <property type="entry name" value="PROTEIN_KINASE_DOM"/>
    <property type="match status" value="1"/>
</dbReference>
<dbReference type="InterPro" id="IPR011009">
    <property type="entry name" value="Kinase-like_dom_sf"/>
</dbReference>
<dbReference type="PANTHER" id="PTHR44167">
    <property type="entry name" value="OVARIAN-SPECIFIC SERINE/THREONINE-PROTEIN KINASE LOK-RELATED"/>
    <property type="match status" value="1"/>
</dbReference>
<evidence type="ECO:0000256" key="4">
    <source>
        <dbReference type="SAM" id="Phobius"/>
    </source>
</evidence>
<organism evidence="6 7">
    <name type="scientific">Plasmodium gaboni</name>
    <dbReference type="NCBI Taxonomy" id="647221"/>
    <lineage>
        <taxon>Eukaryota</taxon>
        <taxon>Sar</taxon>
        <taxon>Alveolata</taxon>
        <taxon>Apicomplexa</taxon>
        <taxon>Aconoidasida</taxon>
        <taxon>Haemosporida</taxon>
        <taxon>Plasmodiidae</taxon>
        <taxon>Plasmodium</taxon>
        <taxon>Plasmodium (Laverania)</taxon>
    </lineage>
</organism>
<gene>
    <name evidence="6" type="ORF">PGABG01_1336900</name>
</gene>
<feature type="transmembrane region" description="Helical" evidence="4">
    <location>
        <begin position="7"/>
        <end position="31"/>
    </location>
</feature>
<sequence>MKLSSCVTYFSILCNLIIVSHFLYSSFLYLFSENFLNYFEKNNPFIHRQKYVINKTTEPILNSSKYIHPYECSLKNKIIHYTNYLGIRKEINLDHYNKCSFYEYLFFLFFYKKGIYYIFDYVYMYYYKRNIYDTLYNHNNVYAKNNLLFAIAKDLKKFLLIFNSNIKKLDVQLAIQIKKKWEKKKIYEQKHLASCSSNVEKRRNGNKYPNKYPNKYINKIINRYEEKESENSFEDEEYKTGYHNNEGKVVLNSKYCLIKKIKNILKKKTLSQSNLKKLDVIHLPIDDESGENKNNIPINNYVCKSCIIDIEEKSLYALKIREEEKGKDSNNISLYKEKSRDIQIYYNYEDMQEYNMKKKKKKNEKKKKIMMRNFNKSISGTKQIIKTPYYEGLKNNYQMINFRERLYLSNPTKIQEKRFEVNRYYPRRVNYSMKEKLGTGSYGEIWYAININKNSQYKDVVLKKFLITKDEETSELNAMREVYFGEKLKNCDNISRFIEYFKEYEINENENKKKEEYIYFWLAFVNEGYSLSKHLFETSSNTLGLVSPSALWWSIKKQKIGMLVLKDLLRQILNGIYIAHKKGITHRDIKMENIFVSSTTPFTVRIGDWGSAVEYKNEHFSFIPSEDEETNGYQPPESLFGHMKNNFMRLPYYDMWSIGIVFLQFILGTKNPLEVKDKENERKLKKLFSKYPMDILKEAIFLQSLSELCLTPWVKKSAHNLIRLEKKKKKKIIHDCDKYDMTSKYNHYASYNNRNNNDNNNNMSSYHTPSTIYRKHLFPTGSSHNSLYSNDNKNFIIDKLKYYITNDLINIKKQSFHNIYNIISDKYNSIISIPSSPLCSDGMCLYKYEKAYDKKYITEGNDTGLICLNKYKLFFSENQKNILPNYTCDDEKFQKILKDRDPSGVGLPDKNARDLLRQLLNFDYESRITAEQALNHPWFQEN</sequence>
<evidence type="ECO:0000256" key="3">
    <source>
        <dbReference type="PROSITE-ProRule" id="PRU10141"/>
    </source>
</evidence>
<keyword evidence="6" id="KW-0723">Serine/threonine-protein kinase</keyword>
<keyword evidence="7" id="KW-1185">Reference proteome</keyword>
<dbReference type="Proteomes" id="UP000831156">
    <property type="component" value="Chromosome 13"/>
</dbReference>
<evidence type="ECO:0000256" key="2">
    <source>
        <dbReference type="ARBA" id="ARBA00022840"/>
    </source>
</evidence>
<dbReference type="SUPFAM" id="SSF56112">
    <property type="entry name" value="Protein kinase-like (PK-like)"/>
    <property type="match status" value="1"/>
</dbReference>
<evidence type="ECO:0000313" key="6">
    <source>
        <dbReference type="EMBL" id="SOV17773.1"/>
    </source>
</evidence>
<name>A0ABY1UTC0_9APIC</name>
<dbReference type="InterPro" id="IPR000719">
    <property type="entry name" value="Prot_kinase_dom"/>
</dbReference>
<feature type="domain" description="Protein kinase" evidence="5">
    <location>
        <begin position="431"/>
        <end position="939"/>
    </location>
</feature>
<dbReference type="InterPro" id="IPR017441">
    <property type="entry name" value="Protein_kinase_ATP_BS"/>
</dbReference>
<keyword evidence="4" id="KW-0472">Membrane</keyword>
<evidence type="ECO:0000256" key="1">
    <source>
        <dbReference type="ARBA" id="ARBA00022741"/>
    </source>
</evidence>
<keyword evidence="4" id="KW-0812">Transmembrane</keyword>
<dbReference type="EMBL" id="LT969436">
    <property type="protein sequence ID" value="SOV17773.1"/>
    <property type="molecule type" value="Genomic_DNA"/>
</dbReference>
<dbReference type="CDD" id="cd00180">
    <property type="entry name" value="PKc"/>
    <property type="match status" value="1"/>
</dbReference>
<keyword evidence="6" id="KW-0418">Kinase</keyword>
<feature type="binding site" evidence="3">
    <location>
        <position position="463"/>
    </location>
    <ligand>
        <name>ATP</name>
        <dbReference type="ChEBI" id="CHEBI:30616"/>
    </ligand>
</feature>
<dbReference type="Pfam" id="PF00069">
    <property type="entry name" value="Pkinase"/>
    <property type="match status" value="1"/>
</dbReference>
<evidence type="ECO:0000313" key="7">
    <source>
        <dbReference type="Proteomes" id="UP000831156"/>
    </source>
</evidence>
<dbReference type="SMART" id="SM00220">
    <property type="entry name" value="S_TKc"/>
    <property type="match status" value="1"/>
</dbReference>
<evidence type="ECO:0000259" key="5">
    <source>
        <dbReference type="PROSITE" id="PS50011"/>
    </source>
</evidence>
<proteinExistence type="predicted"/>
<dbReference type="Gene3D" id="1.10.510.10">
    <property type="entry name" value="Transferase(Phosphotransferase) domain 1"/>
    <property type="match status" value="2"/>
</dbReference>
<dbReference type="PANTHER" id="PTHR44167:SF30">
    <property type="entry name" value="PHOSPHORYLASE KINASE"/>
    <property type="match status" value="1"/>
</dbReference>
<keyword evidence="2 3" id="KW-0067">ATP-binding</keyword>
<dbReference type="PROSITE" id="PS00107">
    <property type="entry name" value="PROTEIN_KINASE_ATP"/>
    <property type="match status" value="1"/>
</dbReference>
<reference evidence="6" key="1">
    <citation type="submission" date="2016-09" db="EMBL/GenBank/DDBJ databases">
        <authorList>
            <consortium name="Pathogen Informatics"/>
            <person name="Sun Q."/>
            <person name="Inoue M."/>
        </authorList>
    </citation>
    <scope>NUCLEOTIDE SEQUENCE</scope>
</reference>